<evidence type="ECO:0000256" key="1">
    <source>
        <dbReference type="SAM" id="Phobius"/>
    </source>
</evidence>
<dbReference type="AlphaFoldDB" id="A0A7X5Y3M0"/>
<name>A0A7X5Y3M0_9SPHN</name>
<protein>
    <submittedName>
        <fullName evidence="2">Uncharacterized protein</fullName>
    </submittedName>
</protein>
<evidence type="ECO:0000313" key="2">
    <source>
        <dbReference type="EMBL" id="NJC04542.1"/>
    </source>
</evidence>
<keyword evidence="1" id="KW-0472">Membrane</keyword>
<feature type="transmembrane region" description="Helical" evidence="1">
    <location>
        <begin position="25"/>
        <end position="47"/>
    </location>
</feature>
<accession>A0A7X5Y3M0</accession>
<dbReference type="Proteomes" id="UP000558192">
    <property type="component" value="Unassembled WGS sequence"/>
</dbReference>
<evidence type="ECO:0000313" key="3">
    <source>
        <dbReference type="Proteomes" id="UP000558192"/>
    </source>
</evidence>
<keyword evidence="1" id="KW-0812">Transmembrane</keyword>
<keyword evidence="3" id="KW-1185">Reference proteome</keyword>
<feature type="transmembrane region" description="Helical" evidence="1">
    <location>
        <begin position="95"/>
        <end position="117"/>
    </location>
</feature>
<organism evidence="2 3">
    <name type="scientific">Sphingomonas kaistensis</name>
    <dbReference type="NCBI Taxonomy" id="298708"/>
    <lineage>
        <taxon>Bacteria</taxon>
        <taxon>Pseudomonadati</taxon>
        <taxon>Pseudomonadota</taxon>
        <taxon>Alphaproteobacteria</taxon>
        <taxon>Sphingomonadales</taxon>
        <taxon>Sphingomonadaceae</taxon>
        <taxon>Sphingomonas</taxon>
    </lineage>
</organism>
<reference evidence="2 3" key="1">
    <citation type="submission" date="2020-03" db="EMBL/GenBank/DDBJ databases">
        <title>Genomic Encyclopedia of Type Strains, Phase IV (KMG-IV): sequencing the most valuable type-strain genomes for metagenomic binning, comparative biology and taxonomic classification.</title>
        <authorList>
            <person name="Goeker M."/>
        </authorList>
    </citation>
    <scope>NUCLEOTIDE SEQUENCE [LARGE SCALE GENOMIC DNA]</scope>
    <source>
        <strain evidence="2 3">DSM 16846</strain>
    </source>
</reference>
<feature type="transmembrane region" description="Helical" evidence="1">
    <location>
        <begin position="53"/>
        <end position="74"/>
    </location>
</feature>
<dbReference type="EMBL" id="JAATJC010000001">
    <property type="protein sequence ID" value="NJC04542.1"/>
    <property type="molecule type" value="Genomic_DNA"/>
</dbReference>
<dbReference type="RefSeq" id="WP_168067350.1">
    <property type="nucleotide sequence ID" value="NZ_JAATJC010000001.1"/>
</dbReference>
<keyword evidence="1" id="KW-1133">Transmembrane helix</keyword>
<proteinExistence type="predicted"/>
<comment type="caution">
    <text evidence="2">The sequence shown here is derived from an EMBL/GenBank/DDBJ whole genome shotgun (WGS) entry which is preliminary data.</text>
</comment>
<sequence length="152" mass="17268">MSYQTKRDYFGPSVADVERQRRTMLWMLPLILMNQGVGIFAADASVIRQVTGTIAWVSVTAALLWFLLGIRLRWMSPQEHRQLNDEWYQAVIGDSARWAFAAVVVTGMILFVTRHWFPLEGARGVFVTTNAAILTAALRQAWLNRGPLDEDD</sequence>
<gene>
    <name evidence="2" type="ORF">GGQ97_000335</name>
</gene>